<evidence type="ECO:0000256" key="8">
    <source>
        <dbReference type="ARBA" id="ARBA00022771"/>
    </source>
</evidence>
<evidence type="ECO:0000256" key="1">
    <source>
        <dbReference type="ARBA" id="ARBA00009903"/>
    </source>
</evidence>
<dbReference type="Proteomes" id="UP000825729">
    <property type="component" value="Unassembled WGS sequence"/>
</dbReference>
<keyword evidence="11" id="KW-0067">ATP-binding</keyword>
<evidence type="ECO:0000256" key="5">
    <source>
        <dbReference type="ARBA" id="ARBA00022679"/>
    </source>
</evidence>
<evidence type="ECO:0000256" key="12">
    <source>
        <dbReference type="ARBA" id="ARBA00047899"/>
    </source>
</evidence>
<dbReference type="Gene3D" id="3.30.200.20">
    <property type="entry name" value="Phosphorylase Kinase, domain 1"/>
    <property type="match status" value="1"/>
</dbReference>
<evidence type="ECO:0000256" key="14">
    <source>
        <dbReference type="SAM" id="MobiDB-lite"/>
    </source>
</evidence>
<evidence type="ECO:0000256" key="11">
    <source>
        <dbReference type="ARBA" id="ARBA00022840"/>
    </source>
</evidence>
<dbReference type="InterPro" id="IPR011009">
    <property type="entry name" value="Kinase-like_dom_sf"/>
</dbReference>
<dbReference type="InterPro" id="IPR050236">
    <property type="entry name" value="Ser_Thr_kinase_AGC"/>
</dbReference>
<proteinExistence type="inferred from homology"/>
<feature type="domain" description="AGC-kinase C-terminal" evidence="16">
    <location>
        <begin position="1000"/>
        <end position="1050"/>
    </location>
</feature>
<keyword evidence="4" id="KW-0597">Phosphoprotein</keyword>
<evidence type="ECO:0000256" key="9">
    <source>
        <dbReference type="ARBA" id="ARBA00022777"/>
    </source>
</evidence>
<keyword evidence="5" id="KW-0808">Transferase</keyword>
<feature type="region of interest" description="Disordered" evidence="14">
    <location>
        <begin position="1"/>
        <end position="87"/>
    </location>
</feature>
<dbReference type="Pfam" id="PF26031">
    <property type="entry name" value="IREH1"/>
    <property type="match status" value="1"/>
</dbReference>
<dbReference type="FunFam" id="1.10.510.10:FF:000446">
    <property type="entry name" value="Microtubule associated serine/threonine kinase 2"/>
    <property type="match status" value="1"/>
</dbReference>
<dbReference type="EMBL" id="JAINDJ010000008">
    <property type="protein sequence ID" value="KAG9440943.1"/>
    <property type="molecule type" value="Genomic_DNA"/>
</dbReference>
<evidence type="ECO:0000313" key="18">
    <source>
        <dbReference type="Proteomes" id="UP000825729"/>
    </source>
</evidence>
<evidence type="ECO:0000256" key="7">
    <source>
        <dbReference type="ARBA" id="ARBA00022741"/>
    </source>
</evidence>
<evidence type="ECO:0000259" key="15">
    <source>
        <dbReference type="PROSITE" id="PS50011"/>
    </source>
</evidence>
<keyword evidence="18" id="KW-1185">Reference proteome</keyword>
<dbReference type="SMART" id="SM00220">
    <property type="entry name" value="S_TKc"/>
    <property type="match status" value="1"/>
</dbReference>
<accession>A0AAV7E0K7</accession>
<feature type="compositionally biased region" description="Polar residues" evidence="14">
    <location>
        <begin position="146"/>
        <end position="157"/>
    </location>
</feature>
<dbReference type="CDD" id="cd05579">
    <property type="entry name" value="STKc_MAST_like"/>
    <property type="match status" value="1"/>
</dbReference>
<feature type="compositionally biased region" description="Low complexity" evidence="14">
    <location>
        <begin position="12"/>
        <end position="25"/>
    </location>
</feature>
<sequence length="1120" mass="125238">MEGTDRDCPETGGMSSGIPSGIPSGLNRIKTRRHPSFDRLSSCGEDSPSDSRAEGLVPGHGAPRPPSKQKAVGTGQGETFAGKNRLRKGKKIARWITSHLSKDYNRSLSDAPTNIEIENSDVKSKSLDKNSYTGCKHEMEQKPEEQSSSIEGTHTTKASKGLKSFSHELGPKGGIQPVHPRAHSYNNLKELLRSMNSRFDTAKEVANTELVAFAGDVLDFLEKEEDPSSKSSTIAEGLLILARQCTEMSPSYFRGKCEGIVQELAQKRLQCESRNLKQLFTRMLFILTRCTRLIQFQKDNGPMDENSFHKFNQCLESIPAVEMNLSLKSTKTYDKKNILKDDKNLVNEERIFFSPLETAQLSSELHTVENNMVTRKDSSGSCLFEYDAHLLSQLQSAKVISDAALQCHQLHHSWPSLLTKYSLSSLQEPEQHFEDVDSVICRICEELVPANHLESHSYICAYADKCDLKSTNLDERLTRIAEILEHIVDSYAPSFYTSYSSPEIQRMTTSNSAVGSESHSPKVNEWHSKGTEGMFEDLHEMDAAFIEDSHFTINSNMKAYLSTKLVHSVAPSSTGSFTSVSSTNTPKAGHFDLFWLEHNNPSEPEDVDQMTDLVDIAHCVANTDLTKEGSSEYLLACMHDLQDILLHSKVKALVIDTFGGRIESLIREKYLQTCKLIDENTRKKKDGKDLMVDFTSQSSMSTPLHPVHKERTTIDDFDIIKPISRGAFGKVFLARKRTTGDLFAIKVLKKMDMIRKNDIERILAEHNILITVRNPFVVRFFYSFTCRENLYLVMEYLNGGDLYSLLQKVGRLEEDVARIYIAELVLALEYLHSLGIVHRDLKPDNILIAHDGHIKLTDFGLSNFGLINSTVDLSSSGPESLDISCEHADQSDRRSDKSAVGTPDYLAPEILLGTEHGSAADWWSVGIILFELITGIPPFTARVPEIIFDNILNQEIPWPEVHTDISYEAQDLIKRLLLQNPDHRLGVNGASEVKVHPFFEGINWDTLALQKAAFVPNPETEDDTSYFLSRYSQSFVGVTENRVSSNTDSDTDCGSDTDIESNTDECAALAPFEGSSSLNLSLINFSFKNLSQLASINYDVLLQSGKVSSKCPSPQREPHR</sequence>
<keyword evidence="6" id="KW-0479">Metal-binding</keyword>
<dbReference type="GO" id="GO:0008270">
    <property type="term" value="F:zinc ion binding"/>
    <property type="evidence" value="ECO:0007669"/>
    <property type="project" value="UniProtKB-KW"/>
</dbReference>
<keyword evidence="9" id="KW-0418">Kinase</keyword>
<evidence type="ECO:0000313" key="17">
    <source>
        <dbReference type="EMBL" id="KAG9440943.1"/>
    </source>
</evidence>
<dbReference type="GO" id="GO:0035556">
    <property type="term" value="P:intracellular signal transduction"/>
    <property type="evidence" value="ECO:0007669"/>
    <property type="project" value="TreeGrafter"/>
</dbReference>
<feature type="region of interest" description="Disordered" evidence="14">
    <location>
        <begin position="136"/>
        <end position="157"/>
    </location>
</feature>
<comment type="similarity">
    <text evidence="1">Belongs to the protein kinase superfamily. AGC Ser/Thr protein kinase family.</text>
</comment>
<dbReference type="InterPro" id="IPR000719">
    <property type="entry name" value="Prot_kinase_dom"/>
</dbReference>
<dbReference type="InterPro" id="IPR058783">
    <property type="entry name" value="IREH1/IRE-like_N"/>
</dbReference>
<dbReference type="SUPFAM" id="SSF56112">
    <property type="entry name" value="Protein kinase-like (PK-like)"/>
    <property type="match status" value="1"/>
</dbReference>
<comment type="caution">
    <text evidence="17">The sequence shown here is derived from an EMBL/GenBank/DDBJ whole genome shotgun (WGS) entry which is preliminary data.</text>
</comment>
<dbReference type="GO" id="GO:0005524">
    <property type="term" value="F:ATP binding"/>
    <property type="evidence" value="ECO:0007669"/>
    <property type="project" value="UniProtKB-KW"/>
</dbReference>
<keyword evidence="3" id="KW-0723">Serine/threonine-protein kinase</keyword>
<comment type="catalytic activity">
    <reaction evidence="13">
        <text>L-seryl-[protein] + ATP = O-phospho-L-seryl-[protein] + ADP + H(+)</text>
        <dbReference type="Rhea" id="RHEA:17989"/>
        <dbReference type="Rhea" id="RHEA-COMP:9863"/>
        <dbReference type="Rhea" id="RHEA-COMP:11604"/>
        <dbReference type="ChEBI" id="CHEBI:15378"/>
        <dbReference type="ChEBI" id="CHEBI:29999"/>
        <dbReference type="ChEBI" id="CHEBI:30616"/>
        <dbReference type="ChEBI" id="CHEBI:83421"/>
        <dbReference type="ChEBI" id="CHEBI:456216"/>
        <dbReference type="EC" id="2.7.11.1"/>
    </reaction>
</comment>
<comment type="catalytic activity">
    <reaction evidence="12">
        <text>L-threonyl-[protein] + ATP = O-phospho-L-threonyl-[protein] + ADP + H(+)</text>
        <dbReference type="Rhea" id="RHEA:46608"/>
        <dbReference type="Rhea" id="RHEA-COMP:11060"/>
        <dbReference type="Rhea" id="RHEA-COMP:11605"/>
        <dbReference type="ChEBI" id="CHEBI:15378"/>
        <dbReference type="ChEBI" id="CHEBI:30013"/>
        <dbReference type="ChEBI" id="CHEBI:30616"/>
        <dbReference type="ChEBI" id="CHEBI:61977"/>
        <dbReference type="ChEBI" id="CHEBI:456216"/>
        <dbReference type="EC" id="2.7.11.1"/>
    </reaction>
</comment>
<dbReference type="PROSITE" id="PS51285">
    <property type="entry name" value="AGC_KINASE_CTER"/>
    <property type="match status" value="1"/>
</dbReference>
<dbReference type="Gene3D" id="1.10.510.10">
    <property type="entry name" value="Transferase(Phosphotransferase) domain 1"/>
    <property type="match status" value="1"/>
</dbReference>
<evidence type="ECO:0000259" key="16">
    <source>
        <dbReference type="PROSITE" id="PS51285"/>
    </source>
</evidence>
<evidence type="ECO:0000256" key="2">
    <source>
        <dbReference type="ARBA" id="ARBA00012513"/>
    </source>
</evidence>
<dbReference type="AlphaFoldDB" id="A0AAV7E0K7"/>
<evidence type="ECO:0000256" key="10">
    <source>
        <dbReference type="ARBA" id="ARBA00022833"/>
    </source>
</evidence>
<evidence type="ECO:0000256" key="4">
    <source>
        <dbReference type="ARBA" id="ARBA00022553"/>
    </source>
</evidence>
<dbReference type="InterPro" id="IPR008271">
    <property type="entry name" value="Ser/Thr_kinase_AS"/>
</dbReference>
<keyword evidence="7" id="KW-0547">Nucleotide-binding</keyword>
<dbReference type="PANTHER" id="PTHR24356:SF354">
    <property type="entry name" value="SERINE_THREONINE PROTEIN KINASE IRE4-RELATED"/>
    <property type="match status" value="1"/>
</dbReference>
<evidence type="ECO:0000256" key="6">
    <source>
        <dbReference type="ARBA" id="ARBA00022723"/>
    </source>
</evidence>
<dbReference type="Pfam" id="PF00069">
    <property type="entry name" value="Pkinase"/>
    <property type="match status" value="1"/>
</dbReference>
<feature type="domain" description="Protein kinase" evidence="15">
    <location>
        <begin position="717"/>
        <end position="999"/>
    </location>
</feature>
<dbReference type="PROSITE" id="PS50011">
    <property type="entry name" value="PROTEIN_KINASE_DOM"/>
    <property type="match status" value="1"/>
</dbReference>
<reference evidence="17 18" key="1">
    <citation type="submission" date="2021-07" db="EMBL/GenBank/DDBJ databases">
        <title>The Aristolochia fimbriata genome: insights into angiosperm evolution, floral development and chemical biosynthesis.</title>
        <authorList>
            <person name="Jiao Y."/>
        </authorList>
    </citation>
    <scope>NUCLEOTIDE SEQUENCE [LARGE SCALE GENOMIC DNA]</scope>
    <source>
        <strain evidence="17">IBCAS-2021</strain>
        <tissue evidence="17">Leaf</tissue>
    </source>
</reference>
<evidence type="ECO:0000256" key="3">
    <source>
        <dbReference type="ARBA" id="ARBA00022527"/>
    </source>
</evidence>
<dbReference type="GO" id="GO:0004674">
    <property type="term" value="F:protein serine/threonine kinase activity"/>
    <property type="evidence" value="ECO:0007669"/>
    <property type="project" value="UniProtKB-KW"/>
</dbReference>
<gene>
    <name evidence="17" type="ORF">H6P81_021108</name>
</gene>
<dbReference type="PANTHER" id="PTHR24356">
    <property type="entry name" value="SERINE/THREONINE-PROTEIN KINASE"/>
    <property type="match status" value="1"/>
</dbReference>
<keyword evidence="10" id="KW-0862">Zinc</keyword>
<name>A0AAV7E0K7_ARIFI</name>
<protein>
    <recommendedName>
        <fullName evidence="2">non-specific serine/threonine protein kinase</fullName>
        <ecNumber evidence="2">2.7.11.1</ecNumber>
    </recommendedName>
</protein>
<evidence type="ECO:0000256" key="13">
    <source>
        <dbReference type="ARBA" id="ARBA00048679"/>
    </source>
</evidence>
<dbReference type="EC" id="2.7.11.1" evidence="2"/>
<dbReference type="InterPro" id="IPR000961">
    <property type="entry name" value="AGC-kinase_C"/>
</dbReference>
<dbReference type="PROSITE" id="PS00108">
    <property type="entry name" value="PROTEIN_KINASE_ST"/>
    <property type="match status" value="1"/>
</dbReference>
<keyword evidence="8" id="KW-0863">Zinc-finger</keyword>
<organism evidence="17 18">
    <name type="scientific">Aristolochia fimbriata</name>
    <name type="common">White veined hardy Dutchman's pipe vine</name>
    <dbReference type="NCBI Taxonomy" id="158543"/>
    <lineage>
        <taxon>Eukaryota</taxon>
        <taxon>Viridiplantae</taxon>
        <taxon>Streptophyta</taxon>
        <taxon>Embryophyta</taxon>
        <taxon>Tracheophyta</taxon>
        <taxon>Spermatophyta</taxon>
        <taxon>Magnoliopsida</taxon>
        <taxon>Magnoliidae</taxon>
        <taxon>Piperales</taxon>
        <taxon>Aristolochiaceae</taxon>
        <taxon>Aristolochia</taxon>
    </lineage>
</organism>
<dbReference type="FunFam" id="3.30.200.20:FF:000147">
    <property type="entry name" value="probable serine/threonine protein kinase IREH1"/>
    <property type="match status" value="1"/>
</dbReference>
<feature type="compositionally biased region" description="Basic and acidic residues" evidence="14">
    <location>
        <begin position="136"/>
        <end position="145"/>
    </location>
</feature>